<dbReference type="PANTHER" id="PTHR47718:SF7">
    <property type="entry name" value="PROTEIN FAR1-RELATED SEQUENCE"/>
    <property type="match status" value="1"/>
</dbReference>
<accession>A0AA35Z034</accession>
<dbReference type="PANTHER" id="PTHR47718">
    <property type="entry name" value="OS01G0519700 PROTEIN"/>
    <property type="match status" value="1"/>
</dbReference>
<gene>
    <name evidence="1" type="ORF">LSALG_LOCUS23058</name>
</gene>
<dbReference type="AlphaFoldDB" id="A0AA35Z034"/>
<reference evidence="1" key="1">
    <citation type="submission" date="2023-04" db="EMBL/GenBank/DDBJ databases">
        <authorList>
            <person name="Vijverberg K."/>
            <person name="Xiong W."/>
            <person name="Schranz E."/>
        </authorList>
    </citation>
    <scope>NUCLEOTIDE SEQUENCE</scope>
</reference>
<evidence type="ECO:0000313" key="2">
    <source>
        <dbReference type="Proteomes" id="UP001177003"/>
    </source>
</evidence>
<protein>
    <recommendedName>
        <fullName evidence="3">Protein FAR1-RELATED SEQUENCE</fullName>
    </recommendedName>
</protein>
<dbReference type="Proteomes" id="UP001177003">
    <property type="component" value="Chromosome 5"/>
</dbReference>
<sequence length="244" mass="28052">MTTSGRSKSIHSFFDEFVNSKTMLNEFVAQYDKALKSRRAVEEDEYFKTINSKAVLSSVHPIEVRAGECYTRKIFEIFQKEWIEANNNLTHETKRHVQTLPDHYILPRWTLDARFQVGTSSIGLDEMNNEKEVSALTLWYVRANSTKAIELAKNSPSKIRRLNNLLVKFLEDEVIHNKLNALENPSQYFCTGISQVDIMPQLSIRDPLVLTNTKGRPKNASRIKSSLEMAKKKRTCSHCKGFGH</sequence>
<dbReference type="EMBL" id="OX465081">
    <property type="protein sequence ID" value="CAI9283460.1"/>
    <property type="molecule type" value="Genomic_DNA"/>
</dbReference>
<keyword evidence="2" id="KW-1185">Reference proteome</keyword>
<evidence type="ECO:0008006" key="3">
    <source>
        <dbReference type="Google" id="ProtNLM"/>
    </source>
</evidence>
<organism evidence="1 2">
    <name type="scientific">Lactuca saligna</name>
    <name type="common">Willowleaf lettuce</name>
    <dbReference type="NCBI Taxonomy" id="75948"/>
    <lineage>
        <taxon>Eukaryota</taxon>
        <taxon>Viridiplantae</taxon>
        <taxon>Streptophyta</taxon>
        <taxon>Embryophyta</taxon>
        <taxon>Tracheophyta</taxon>
        <taxon>Spermatophyta</taxon>
        <taxon>Magnoliopsida</taxon>
        <taxon>eudicotyledons</taxon>
        <taxon>Gunneridae</taxon>
        <taxon>Pentapetalae</taxon>
        <taxon>asterids</taxon>
        <taxon>campanulids</taxon>
        <taxon>Asterales</taxon>
        <taxon>Asteraceae</taxon>
        <taxon>Cichorioideae</taxon>
        <taxon>Cichorieae</taxon>
        <taxon>Lactucinae</taxon>
        <taxon>Lactuca</taxon>
    </lineage>
</organism>
<evidence type="ECO:0000313" key="1">
    <source>
        <dbReference type="EMBL" id="CAI9283460.1"/>
    </source>
</evidence>
<name>A0AA35Z034_LACSI</name>
<proteinExistence type="predicted"/>